<dbReference type="STRING" id="211114.SAMN04489726_5659"/>
<proteinExistence type="predicted"/>
<evidence type="ECO:0000256" key="1">
    <source>
        <dbReference type="SAM" id="SignalP"/>
    </source>
</evidence>
<dbReference type="OrthoDB" id="9985318at2"/>
<feature type="signal peptide" evidence="1">
    <location>
        <begin position="1"/>
        <end position="32"/>
    </location>
</feature>
<reference evidence="2 3" key="1">
    <citation type="submission" date="2016-10" db="EMBL/GenBank/DDBJ databases">
        <authorList>
            <person name="de Groot N.N."/>
        </authorList>
    </citation>
    <scope>NUCLEOTIDE SEQUENCE [LARGE SCALE GENOMIC DNA]</scope>
    <source>
        <strain evidence="2 3">DSM 44149</strain>
    </source>
</reference>
<dbReference type="RefSeq" id="WP_030429854.1">
    <property type="nucleotide sequence ID" value="NZ_JOEF01000009.1"/>
</dbReference>
<dbReference type="EMBL" id="LT629701">
    <property type="protein sequence ID" value="SDN23708.1"/>
    <property type="molecule type" value="Genomic_DNA"/>
</dbReference>
<feature type="chain" id="PRO_5039045700" description="Alpha amylase inhibitor" evidence="1">
    <location>
        <begin position="33"/>
        <end position="96"/>
    </location>
</feature>
<accession>A0A1G9ZQY0</accession>
<gene>
    <name evidence="2" type="ORF">SAMN04489726_5659</name>
</gene>
<keyword evidence="3" id="KW-1185">Reference proteome</keyword>
<dbReference type="Proteomes" id="UP000183376">
    <property type="component" value="Chromosome I"/>
</dbReference>
<keyword evidence="1" id="KW-0732">Signal</keyword>
<protein>
    <recommendedName>
        <fullName evidence="4">Alpha amylase inhibitor</fullName>
    </recommendedName>
</protein>
<name>A0A1G9ZQY0_ALLAB</name>
<evidence type="ECO:0008006" key="4">
    <source>
        <dbReference type="Google" id="ProtNLM"/>
    </source>
</evidence>
<evidence type="ECO:0000313" key="2">
    <source>
        <dbReference type="EMBL" id="SDN23708.1"/>
    </source>
</evidence>
<dbReference type="InterPro" id="IPR045935">
    <property type="entry name" value="DUF6355"/>
</dbReference>
<evidence type="ECO:0000313" key="3">
    <source>
        <dbReference type="Proteomes" id="UP000183376"/>
    </source>
</evidence>
<dbReference type="AlphaFoldDB" id="A0A1G9ZQY0"/>
<organism evidence="2 3">
    <name type="scientific">Allokutzneria albata</name>
    <name type="common">Kibdelosporangium albatum</name>
    <dbReference type="NCBI Taxonomy" id="211114"/>
    <lineage>
        <taxon>Bacteria</taxon>
        <taxon>Bacillati</taxon>
        <taxon>Actinomycetota</taxon>
        <taxon>Actinomycetes</taxon>
        <taxon>Pseudonocardiales</taxon>
        <taxon>Pseudonocardiaceae</taxon>
        <taxon>Allokutzneria</taxon>
    </lineage>
</organism>
<dbReference type="Pfam" id="PF19882">
    <property type="entry name" value="DUF6355"/>
    <property type="match status" value="1"/>
</dbReference>
<sequence>MKKRIVGLLAAALTVGGTLTGAMVATSATATAGPCGHWSKDKVLWMEHYYTHCGATRVYVNVTDRGGIRPSFCIDPGATEYLGTNVTYAHSDGTRC</sequence>